<evidence type="ECO:0000256" key="10">
    <source>
        <dbReference type="ARBA" id="ARBA00023136"/>
    </source>
</evidence>
<evidence type="ECO:0000256" key="9">
    <source>
        <dbReference type="ARBA" id="ARBA00023006"/>
    </source>
</evidence>
<dbReference type="GO" id="GO:0000422">
    <property type="term" value="P:autophagy of mitochondrion"/>
    <property type="evidence" value="ECO:0007669"/>
    <property type="project" value="TreeGrafter"/>
</dbReference>
<dbReference type="PANTHER" id="PTHR13385">
    <property type="entry name" value="AUTOPHAGY PROTEIN 12"/>
    <property type="match status" value="1"/>
</dbReference>
<dbReference type="GO" id="GO:0034727">
    <property type="term" value="P:piecemeal microautophagy of the nucleus"/>
    <property type="evidence" value="ECO:0007669"/>
    <property type="project" value="TreeGrafter"/>
</dbReference>
<organism evidence="13 14">
    <name type="scientific">Gryllus longicercus</name>
    <dbReference type="NCBI Taxonomy" id="2509291"/>
    <lineage>
        <taxon>Eukaryota</taxon>
        <taxon>Metazoa</taxon>
        <taxon>Ecdysozoa</taxon>
        <taxon>Arthropoda</taxon>
        <taxon>Hexapoda</taxon>
        <taxon>Insecta</taxon>
        <taxon>Pterygota</taxon>
        <taxon>Neoptera</taxon>
        <taxon>Polyneoptera</taxon>
        <taxon>Orthoptera</taxon>
        <taxon>Ensifera</taxon>
        <taxon>Gryllidea</taxon>
        <taxon>Grylloidea</taxon>
        <taxon>Gryllidae</taxon>
        <taxon>Gryllinae</taxon>
        <taxon>Gryllus</taxon>
    </lineage>
</organism>
<dbReference type="InterPro" id="IPR007242">
    <property type="entry name" value="Atg12"/>
</dbReference>
<evidence type="ECO:0000313" key="14">
    <source>
        <dbReference type="Proteomes" id="UP001378592"/>
    </source>
</evidence>
<dbReference type="SUPFAM" id="SSF54236">
    <property type="entry name" value="Ubiquitin-like"/>
    <property type="match status" value="1"/>
</dbReference>
<dbReference type="Gene3D" id="3.10.20.90">
    <property type="entry name" value="Phosphatidylinositol 3-kinase Catalytic Subunit, Chain A, domain 1"/>
    <property type="match status" value="1"/>
</dbReference>
<dbReference type="Proteomes" id="UP001378592">
    <property type="component" value="Unassembled WGS sequence"/>
</dbReference>
<keyword evidence="7 11" id="KW-0833">Ubl conjugation pathway</keyword>
<dbReference type="GO" id="GO:0000045">
    <property type="term" value="P:autophagosome assembly"/>
    <property type="evidence" value="ECO:0007669"/>
    <property type="project" value="InterPro"/>
</dbReference>
<comment type="caution">
    <text evidence="13">The sequence shown here is derived from an EMBL/GenBank/DDBJ whole genome shotgun (WGS) entry which is preliminary data.</text>
</comment>
<dbReference type="CDD" id="cd01612">
    <property type="entry name" value="Ubl_ATG12"/>
    <property type="match status" value="1"/>
</dbReference>
<comment type="subunit">
    <text evidence="11">Forms a conjugate with ATG5.</text>
</comment>
<comment type="similarity">
    <text evidence="3 11">Belongs to the ATG12 family.</text>
</comment>
<keyword evidence="6 11" id="KW-1017">Isopeptide bond</keyword>
<dbReference type="AlphaFoldDB" id="A0AAN9VEG7"/>
<protein>
    <recommendedName>
        <fullName evidence="4 11">Ubiquitin-like protein ATG12</fullName>
    </recommendedName>
</protein>
<evidence type="ECO:0000313" key="13">
    <source>
        <dbReference type="EMBL" id="KAK7794791.1"/>
    </source>
</evidence>
<evidence type="ECO:0000256" key="3">
    <source>
        <dbReference type="ARBA" id="ARBA00007778"/>
    </source>
</evidence>
<keyword evidence="10" id="KW-0472">Membrane</keyword>
<dbReference type="FunFam" id="3.10.20.90:FF:000117">
    <property type="entry name" value="Ubiquitin-like protein ATG12"/>
    <property type="match status" value="1"/>
</dbReference>
<dbReference type="EMBL" id="JAZDUA010000318">
    <property type="protein sequence ID" value="KAK7794791.1"/>
    <property type="molecule type" value="Genomic_DNA"/>
</dbReference>
<evidence type="ECO:0000256" key="1">
    <source>
        <dbReference type="ARBA" id="ARBA00004184"/>
    </source>
</evidence>
<dbReference type="InterPro" id="IPR029071">
    <property type="entry name" value="Ubiquitin-like_domsf"/>
</dbReference>
<comment type="subcellular location">
    <subcellularLocation>
        <location evidence="2">Cytoplasm</location>
    </subcellularLocation>
    <subcellularLocation>
        <location evidence="1">Endomembrane system</location>
        <topology evidence="1">Peripheral membrane protein</topology>
    </subcellularLocation>
</comment>
<dbReference type="GO" id="GO:0000421">
    <property type="term" value="C:autophagosome membrane"/>
    <property type="evidence" value="ECO:0007669"/>
    <property type="project" value="TreeGrafter"/>
</dbReference>
<evidence type="ECO:0000256" key="7">
    <source>
        <dbReference type="ARBA" id="ARBA00022786"/>
    </source>
</evidence>
<feature type="region of interest" description="Disordered" evidence="12">
    <location>
        <begin position="1"/>
        <end position="30"/>
    </location>
</feature>
<dbReference type="GO" id="GO:0012505">
    <property type="term" value="C:endomembrane system"/>
    <property type="evidence" value="ECO:0007669"/>
    <property type="project" value="UniProtKB-SubCell"/>
</dbReference>
<keyword evidence="8" id="KW-0007">Acetylation</keyword>
<dbReference type="GO" id="GO:0034274">
    <property type="term" value="C:Atg12-Atg5-Atg16 complex"/>
    <property type="evidence" value="ECO:0007669"/>
    <property type="project" value="TreeGrafter"/>
</dbReference>
<dbReference type="GO" id="GO:0034045">
    <property type="term" value="C:phagophore assembly site membrane"/>
    <property type="evidence" value="ECO:0007669"/>
    <property type="project" value="TreeGrafter"/>
</dbReference>
<evidence type="ECO:0000256" key="8">
    <source>
        <dbReference type="ARBA" id="ARBA00022990"/>
    </source>
</evidence>
<dbReference type="GO" id="GO:0097352">
    <property type="term" value="P:autophagosome maturation"/>
    <property type="evidence" value="ECO:0007669"/>
    <property type="project" value="TreeGrafter"/>
</dbReference>
<evidence type="ECO:0000256" key="2">
    <source>
        <dbReference type="ARBA" id="ARBA00004496"/>
    </source>
</evidence>
<keyword evidence="14" id="KW-1185">Reference proteome</keyword>
<name>A0AAN9VEG7_9ORTH</name>
<keyword evidence="5" id="KW-0963">Cytoplasm</keyword>
<reference evidence="13 14" key="1">
    <citation type="submission" date="2024-03" db="EMBL/GenBank/DDBJ databases">
        <title>The genome assembly and annotation of the cricket Gryllus longicercus Weissman &amp; Gray.</title>
        <authorList>
            <person name="Szrajer S."/>
            <person name="Gray D."/>
            <person name="Ylla G."/>
        </authorList>
    </citation>
    <scope>NUCLEOTIDE SEQUENCE [LARGE SCALE GENOMIC DNA]</scope>
    <source>
        <strain evidence="13">DAG 2021-001</strain>
        <tissue evidence="13">Whole body minus gut</tissue>
    </source>
</reference>
<evidence type="ECO:0000256" key="6">
    <source>
        <dbReference type="ARBA" id="ARBA00022499"/>
    </source>
</evidence>
<comment type="function">
    <text evidence="11">Ubiquitin-like protein involved in autophagic vesicle formation.</text>
</comment>
<dbReference type="GO" id="GO:0019776">
    <property type="term" value="F:Atg8-family ligase activity"/>
    <property type="evidence" value="ECO:0007669"/>
    <property type="project" value="TreeGrafter"/>
</dbReference>
<keyword evidence="9 11" id="KW-0072">Autophagy</keyword>
<gene>
    <name evidence="13" type="ORF">R5R35_004130</name>
</gene>
<evidence type="ECO:0000256" key="4">
    <source>
        <dbReference type="ARBA" id="ARBA00015875"/>
    </source>
</evidence>
<evidence type="ECO:0000256" key="12">
    <source>
        <dbReference type="SAM" id="MobiDB-lite"/>
    </source>
</evidence>
<accession>A0AAN9VEG7</accession>
<dbReference type="PANTHER" id="PTHR13385:SF0">
    <property type="entry name" value="UBIQUITIN-LIKE PROTEIN ATG12"/>
    <property type="match status" value="1"/>
</dbReference>
<dbReference type="GO" id="GO:0061723">
    <property type="term" value="P:glycophagy"/>
    <property type="evidence" value="ECO:0007669"/>
    <property type="project" value="TreeGrafter"/>
</dbReference>
<evidence type="ECO:0000256" key="5">
    <source>
        <dbReference type="ARBA" id="ARBA00022490"/>
    </source>
</evidence>
<proteinExistence type="inferred from homology"/>
<dbReference type="Pfam" id="PF04110">
    <property type="entry name" value="APG12"/>
    <property type="match status" value="1"/>
</dbReference>
<sequence length="121" mass="13752">MADNKELETQEEVNSETQSLAATEEAVTKPTNKQKIDIFLKATGNAPIMKIKKWAVPPERTIGKIIEFMRKYLHLDSKESLFLYINQAFAPSPDQTVRNLYDCYGTDGKLVLHYCKSPAWG</sequence>
<evidence type="ECO:0000256" key="11">
    <source>
        <dbReference type="RuleBase" id="RU361201"/>
    </source>
</evidence>